<name>A0ABP0EKD1_9ASCO</name>
<sequence length="396" mass="43986">MYMEAIKSLVDGQRELDQIVAKDTERKQLIRLAVVQALRLNGSINQKKNASREPTPTTISPNHEYELIINKLKQEHATKDKVFESKIETLKDELARLKQQIKEQNETVSAVQSMTNYNTKSRHSGNNINSSFSTSPYVSKLFNSKSYLSPTTNSLNKSISGSTSTATSLADVSTILSPIQPKRKVNLAATKPKRSYFNFNHMKKFHEEAMALGISTDIEVPIKKGNDQKLNVRGASVSKAVDSSSILGSLETSEVVKTPSKQVQAANTSVTNVTNFLTDGDEEEEDGETTFASANSTLNGQIPSSSSDEKGTKKKKKLQLWKSEATKITPSEDVNNNSPNKGLNLEDEETNTLNYYQDSNFLEDTETPKKLKRNARDRAASGKVTKKRKKNVFKID</sequence>
<reference evidence="3 4" key="1">
    <citation type="submission" date="2024-01" db="EMBL/GenBank/DDBJ databases">
        <authorList>
            <consortium name="Genoscope - CEA"/>
            <person name="William W."/>
        </authorList>
    </citation>
    <scope>NUCLEOTIDE SEQUENCE [LARGE SCALE GENOMIC DNA]</scope>
    <source>
        <strain evidence="3 4">29B2s-10</strain>
    </source>
</reference>
<feature type="compositionally biased region" description="Polar residues" evidence="2">
    <location>
        <begin position="351"/>
        <end position="362"/>
    </location>
</feature>
<feature type="compositionally biased region" description="Acidic residues" evidence="2">
    <location>
        <begin position="279"/>
        <end position="288"/>
    </location>
</feature>
<evidence type="ECO:0000256" key="1">
    <source>
        <dbReference type="SAM" id="Coils"/>
    </source>
</evidence>
<proteinExistence type="predicted"/>
<accession>A0ABP0EKD1</accession>
<evidence type="ECO:0000256" key="2">
    <source>
        <dbReference type="SAM" id="MobiDB-lite"/>
    </source>
</evidence>
<keyword evidence="1" id="KW-0175">Coiled coil</keyword>
<dbReference type="Proteomes" id="UP001497600">
    <property type="component" value="Chromosome G"/>
</dbReference>
<feature type="compositionally biased region" description="Basic residues" evidence="2">
    <location>
        <begin position="384"/>
        <end position="396"/>
    </location>
</feature>
<evidence type="ECO:0000313" key="3">
    <source>
        <dbReference type="EMBL" id="CAK7916209.1"/>
    </source>
</evidence>
<feature type="compositionally biased region" description="Basic and acidic residues" evidence="2">
    <location>
        <begin position="366"/>
        <end position="380"/>
    </location>
</feature>
<evidence type="ECO:0000313" key="4">
    <source>
        <dbReference type="Proteomes" id="UP001497600"/>
    </source>
</evidence>
<feature type="compositionally biased region" description="Polar residues" evidence="2">
    <location>
        <begin position="291"/>
        <end position="303"/>
    </location>
</feature>
<dbReference type="EMBL" id="OZ004259">
    <property type="protein sequence ID" value="CAK7916209.1"/>
    <property type="molecule type" value="Genomic_DNA"/>
</dbReference>
<feature type="compositionally biased region" description="Polar residues" evidence="2">
    <location>
        <begin position="326"/>
        <end position="341"/>
    </location>
</feature>
<feature type="region of interest" description="Disordered" evidence="2">
    <location>
        <begin position="274"/>
        <end position="396"/>
    </location>
</feature>
<organism evidence="3 4">
    <name type="scientific">[Candida] anglica</name>
    <dbReference type="NCBI Taxonomy" id="148631"/>
    <lineage>
        <taxon>Eukaryota</taxon>
        <taxon>Fungi</taxon>
        <taxon>Dikarya</taxon>
        <taxon>Ascomycota</taxon>
        <taxon>Saccharomycotina</taxon>
        <taxon>Pichiomycetes</taxon>
        <taxon>Debaryomycetaceae</taxon>
        <taxon>Kurtzmaniella</taxon>
    </lineage>
</organism>
<gene>
    <name evidence="3" type="ORF">CAAN4_G02828</name>
</gene>
<protein>
    <submittedName>
        <fullName evidence="3">Uncharacterized protein</fullName>
    </submittedName>
</protein>
<feature type="coiled-coil region" evidence="1">
    <location>
        <begin position="80"/>
        <end position="114"/>
    </location>
</feature>
<keyword evidence="4" id="KW-1185">Reference proteome</keyword>